<reference evidence="2" key="2">
    <citation type="submission" date="2022-06" db="EMBL/GenBank/DDBJ databases">
        <authorList>
            <person name="Goudenege D."/>
            <person name="Le Roux F."/>
        </authorList>
    </citation>
    <scope>NUCLEOTIDE SEQUENCE</scope>
    <source>
        <strain evidence="2">12-063</strain>
    </source>
</reference>
<organism evidence="3 5">
    <name type="scientific">Vibrio aestuarianus</name>
    <dbReference type="NCBI Taxonomy" id="28171"/>
    <lineage>
        <taxon>Bacteria</taxon>
        <taxon>Pseudomonadati</taxon>
        <taxon>Pseudomonadota</taxon>
        <taxon>Gammaproteobacteria</taxon>
        <taxon>Vibrionales</taxon>
        <taxon>Vibrionaceae</taxon>
        <taxon>Vibrio</taxon>
    </lineage>
</organism>
<gene>
    <name evidence="3" type="ORF">PYE67_05940</name>
    <name evidence="2" type="ORF">VAE063_940611</name>
</gene>
<evidence type="ECO:0000313" key="5">
    <source>
        <dbReference type="Proteomes" id="UP001241226"/>
    </source>
</evidence>
<dbReference type="EMBL" id="CALYLK010000135">
    <property type="protein sequence ID" value="CAH8230590.1"/>
    <property type="molecule type" value="Genomic_DNA"/>
</dbReference>
<dbReference type="EMBL" id="CP118711">
    <property type="protein sequence ID" value="WGK86359.1"/>
    <property type="molecule type" value="Genomic_DNA"/>
</dbReference>
<feature type="chain" id="PRO_5044728240" evidence="1">
    <location>
        <begin position="20"/>
        <end position="147"/>
    </location>
</feature>
<protein>
    <submittedName>
        <fullName evidence="3">Uncharacterized protein</fullName>
    </submittedName>
</protein>
<feature type="signal peptide" evidence="1">
    <location>
        <begin position="1"/>
        <end position="19"/>
    </location>
</feature>
<proteinExistence type="predicted"/>
<evidence type="ECO:0000313" key="3">
    <source>
        <dbReference type="EMBL" id="WGK86359.1"/>
    </source>
</evidence>
<accession>A0ABD7YPN0</accession>
<keyword evidence="4" id="KW-1185">Reference proteome</keyword>
<dbReference type="InterPro" id="IPR038483">
    <property type="entry name" value="YcfL-like_sf"/>
</dbReference>
<dbReference type="Proteomes" id="UP001152658">
    <property type="component" value="Unassembled WGS sequence"/>
</dbReference>
<dbReference type="Proteomes" id="UP001241226">
    <property type="component" value="Chromosome 1"/>
</dbReference>
<dbReference type="Pfam" id="PF07233">
    <property type="entry name" value="DUF1425"/>
    <property type="match status" value="1"/>
</dbReference>
<evidence type="ECO:0000256" key="1">
    <source>
        <dbReference type="SAM" id="SignalP"/>
    </source>
</evidence>
<keyword evidence="1" id="KW-0732">Signal</keyword>
<reference evidence="3 5" key="1">
    <citation type="submission" date="2022-02" db="EMBL/GenBank/DDBJ databases">
        <title>Emergence and expansion in Europe of a Vibrio aestuarianus clonal complex pathogenic for oysters.</title>
        <authorList>
            <person name="Mesnil A."/>
            <person name="Travers M.-A."/>
        </authorList>
    </citation>
    <scope>NUCLEOTIDE SEQUENCE [LARGE SCALE GENOMIC DNA]</scope>
    <source>
        <strain evidence="3 5">U17</strain>
    </source>
</reference>
<name>A0ABD7YPN0_9VIBR</name>
<dbReference type="Gene3D" id="2.60.40.3230">
    <property type="match status" value="1"/>
</dbReference>
<sequence>MKKVLFALSLLTLSTASMAVDFATEGKKYEDLAGTSVNAVHILSKSLQTQNKTLFGGHQSVLSVEFLNSQRTQVGTLEVSAYLRNRSSTPAQIEARTLFLGNGGMPIGDESAWQRLYLDANGTATYKEVSLKTQQVKHYRIEIREAN</sequence>
<dbReference type="AlphaFoldDB" id="A0ABD7YPN0"/>
<evidence type="ECO:0000313" key="4">
    <source>
        <dbReference type="Proteomes" id="UP001152658"/>
    </source>
</evidence>
<evidence type="ECO:0000313" key="2">
    <source>
        <dbReference type="EMBL" id="CAH8230590.1"/>
    </source>
</evidence>
<dbReference type="RefSeq" id="WP_168522365.1">
    <property type="nucleotide sequence ID" value="NZ_CALYLA010000019.1"/>
</dbReference>
<dbReference type="InterPro" id="IPR010824">
    <property type="entry name" value="DUF1425"/>
</dbReference>